<organism evidence="4 5">
    <name type="scientific">Orchesella cincta</name>
    <name type="common">Springtail</name>
    <name type="synonym">Podura cincta</name>
    <dbReference type="NCBI Taxonomy" id="48709"/>
    <lineage>
        <taxon>Eukaryota</taxon>
        <taxon>Metazoa</taxon>
        <taxon>Ecdysozoa</taxon>
        <taxon>Arthropoda</taxon>
        <taxon>Hexapoda</taxon>
        <taxon>Collembola</taxon>
        <taxon>Entomobryomorpha</taxon>
        <taxon>Entomobryoidea</taxon>
        <taxon>Orchesellidae</taxon>
        <taxon>Orchesellinae</taxon>
        <taxon>Orchesella</taxon>
    </lineage>
</organism>
<dbReference type="GO" id="GO:0008270">
    <property type="term" value="F:zinc ion binding"/>
    <property type="evidence" value="ECO:0007669"/>
    <property type="project" value="UniProtKB-KW"/>
</dbReference>
<dbReference type="OMA" id="HHNISEH"/>
<keyword evidence="5" id="KW-1185">Reference proteome</keyword>
<dbReference type="OrthoDB" id="5560627at2759"/>
<dbReference type="InterPro" id="IPR013087">
    <property type="entry name" value="Znf_C2H2_type"/>
</dbReference>
<dbReference type="PROSITE" id="PS00028">
    <property type="entry name" value="ZINC_FINGER_C2H2_1"/>
    <property type="match status" value="1"/>
</dbReference>
<comment type="caution">
    <text evidence="4">The sequence shown here is derived from an EMBL/GenBank/DDBJ whole genome shotgun (WGS) entry which is preliminary data.</text>
</comment>
<name>A0A1D2NN78_ORCCI</name>
<keyword evidence="1" id="KW-0862">Zinc</keyword>
<dbReference type="AlphaFoldDB" id="A0A1D2NN78"/>
<feature type="region of interest" description="Disordered" evidence="2">
    <location>
        <begin position="79"/>
        <end position="151"/>
    </location>
</feature>
<feature type="compositionally biased region" description="Basic and acidic residues" evidence="2">
    <location>
        <begin position="105"/>
        <end position="132"/>
    </location>
</feature>
<keyword evidence="1" id="KW-0863">Zinc-finger</keyword>
<dbReference type="PROSITE" id="PS50157">
    <property type="entry name" value="ZINC_FINGER_C2H2_2"/>
    <property type="match status" value="1"/>
</dbReference>
<proteinExistence type="predicted"/>
<accession>A0A1D2NN78</accession>
<evidence type="ECO:0000313" key="5">
    <source>
        <dbReference type="Proteomes" id="UP000094527"/>
    </source>
</evidence>
<dbReference type="Proteomes" id="UP000094527">
    <property type="component" value="Unassembled WGS sequence"/>
</dbReference>
<evidence type="ECO:0000256" key="1">
    <source>
        <dbReference type="PROSITE-ProRule" id="PRU00042"/>
    </source>
</evidence>
<keyword evidence="1" id="KW-0479">Metal-binding</keyword>
<evidence type="ECO:0000313" key="4">
    <source>
        <dbReference type="EMBL" id="ODN06396.1"/>
    </source>
</evidence>
<dbReference type="EMBL" id="LJIJ01000006">
    <property type="protein sequence ID" value="ODN06396.1"/>
    <property type="molecule type" value="Genomic_DNA"/>
</dbReference>
<sequence>MNLTGQGSFPPRPCFIFEAVSPTSSERGPSSAERKRCRLCGKVVSNDYQHYRVHFPGNYPCQICQSLFKRKDYWKTHMRKQHQVAFPSAAESKEKKESSSSATVKVEKESSSHHNISEHLQSHSKDKVRERGSSSSSHHQHHPHGGGVDSK</sequence>
<protein>
    <submittedName>
        <fullName evidence="4">Sex determination protein fruitless</fullName>
    </submittedName>
</protein>
<evidence type="ECO:0000256" key="2">
    <source>
        <dbReference type="SAM" id="MobiDB-lite"/>
    </source>
</evidence>
<gene>
    <name evidence="4" type="ORF">Ocin01_00293</name>
</gene>
<dbReference type="STRING" id="48709.A0A1D2NN78"/>
<feature type="domain" description="C2H2-type" evidence="3">
    <location>
        <begin position="59"/>
        <end position="87"/>
    </location>
</feature>
<reference evidence="4 5" key="1">
    <citation type="journal article" date="2016" name="Genome Biol. Evol.">
        <title>Gene Family Evolution Reflects Adaptation to Soil Environmental Stressors in the Genome of the Collembolan Orchesella cincta.</title>
        <authorList>
            <person name="Faddeeva-Vakhrusheva A."/>
            <person name="Derks M.F."/>
            <person name="Anvar S.Y."/>
            <person name="Agamennone V."/>
            <person name="Suring W."/>
            <person name="Smit S."/>
            <person name="van Straalen N.M."/>
            <person name="Roelofs D."/>
        </authorList>
    </citation>
    <scope>NUCLEOTIDE SEQUENCE [LARGE SCALE GENOMIC DNA]</scope>
    <source>
        <tissue evidence="4">Mixed pool</tissue>
    </source>
</reference>
<evidence type="ECO:0000259" key="3">
    <source>
        <dbReference type="PROSITE" id="PS50157"/>
    </source>
</evidence>
<dbReference type="Gene3D" id="3.30.160.60">
    <property type="entry name" value="Classic Zinc Finger"/>
    <property type="match status" value="1"/>
</dbReference>